<comment type="caution">
    <text evidence="2">The sequence shown here is derived from an EMBL/GenBank/DDBJ whole genome shotgun (WGS) entry which is preliminary data.</text>
</comment>
<evidence type="ECO:0000256" key="1">
    <source>
        <dbReference type="SAM" id="Phobius"/>
    </source>
</evidence>
<dbReference type="EMBL" id="PDOE01000004">
    <property type="protein sequence ID" value="RKL67148.1"/>
    <property type="molecule type" value="Genomic_DNA"/>
</dbReference>
<name>A0A3A9K6T0_9BACI</name>
<proteinExistence type="predicted"/>
<protein>
    <submittedName>
        <fullName evidence="2">Uncharacterized protein</fullName>
    </submittedName>
</protein>
<sequence length="73" mass="8172">MYAGLIFRGGVGATGVAPTKVGRKREHERVNERKNSRFSIGATNFWATTMDYGVYGYGMFLLIANLVAWRKVI</sequence>
<keyword evidence="1" id="KW-0812">Transmembrane</keyword>
<keyword evidence="1" id="KW-1133">Transmembrane helix</keyword>
<dbReference type="AlphaFoldDB" id="A0A3A9K6T0"/>
<reference evidence="2 3" key="1">
    <citation type="submission" date="2017-10" db="EMBL/GenBank/DDBJ databases">
        <title>Bacillus sp. nov., a halophilic bacterium isolated from a Keqin Lake.</title>
        <authorList>
            <person name="Wang H."/>
        </authorList>
    </citation>
    <scope>NUCLEOTIDE SEQUENCE [LARGE SCALE GENOMIC DNA]</scope>
    <source>
        <strain evidence="2 3">KCTC 13187</strain>
    </source>
</reference>
<evidence type="ECO:0000313" key="3">
    <source>
        <dbReference type="Proteomes" id="UP000281498"/>
    </source>
</evidence>
<feature type="transmembrane region" description="Helical" evidence="1">
    <location>
        <begin position="52"/>
        <end position="69"/>
    </location>
</feature>
<accession>A0A3A9K6T0</accession>
<dbReference type="Proteomes" id="UP000281498">
    <property type="component" value="Unassembled WGS sequence"/>
</dbReference>
<keyword evidence="3" id="KW-1185">Reference proteome</keyword>
<evidence type="ECO:0000313" key="2">
    <source>
        <dbReference type="EMBL" id="RKL67148.1"/>
    </source>
</evidence>
<gene>
    <name evidence="2" type="ORF">CR203_11595</name>
</gene>
<organism evidence="2 3">
    <name type="scientific">Salipaludibacillus neizhouensis</name>
    <dbReference type="NCBI Taxonomy" id="885475"/>
    <lineage>
        <taxon>Bacteria</taxon>
        <taxon>Bacillati</taxon>
        <taxon>Bacillota</taxon>
        <taxon>Bacilli</taxon>
        <taxon>Bacillales</taxon>
        <taxon>Bacillaceae</taxon>
    </lineage>
</organism>
<dbReference type="RefSeq" id="WP_110937365.1">
    <property type="nucleotide sequence ID" value="NZ_KZ614146.1"/>
</dbReference>
<keyword evidence="1" id="KW-0472">Membrane</keyword>